<keyword evidence="4 7" id="KW-0238">DNA-binding</keyword>
<dbReference type="SUPFAM" id="SSF52172">
    <property type="entry name" value="CheY-like"/>
    <property type="match status" value="1"/>
</dbReference>
<dbReference type="PANTHER" id="PTHR48111:SF22">
    <property type="entry name" value="REGULATOR OF RPOS"/>
    <property type="match status" value="1"/>
</dbReference>
<dbReference type="SMART" id="SM00862">
    <property type="entry name" value="Trans_reg_C"/>
    <property type="match status" value="1"/>
</dbReference>
<dbReference type="RefSeq" id="WP_150091849.1">
    <property type="nucleotide sequence ID" value="NZ_VWSF01000023.1"/>
</dbReference>
<feature type="domain" description="Response regulatory" evidence="8">
    <location>
        <begin position="2"/>
        <end position="116"/>
    </location>
</feature>
<comment type="caution">
    <text evidence="10">The sequence shown here is derived from an EMBL/GenBank/DDBJ whole genome shotgun (WGS) entry which is preliminary data.</text>
</comment>
<feature type="DNA-binding region" description="OmpR/PhoB-type" evidence="7">
    <location>
        <begin position="124"/>
        <end position="224"/>
    </location>
</feature>
<evidence type="ECO:0000256" key="4">
    <source>
        <dbReference type="ARBA" id="ARBA00023125"/>
    </source>
</evidence>
<gene>
    <name evidence="10" type="ORF">F0145_21480</name>
</gene>
<evidence type="ECO:0000259" key="9">
    <source>
        <dbReference type="PROSITE" id="PS51755"/>
    </source>
</evidence>
<dbReference type="SMART" id="SM00448">
    <property type="entry name" value="REC"/>
    <property type="match status" value="1"/>
</dbReference>
<feature type="domain" description="OmpR/PhoB-type" evidence="9">
    <location>
        <begin position="124"/>
        <end position="224"/>
    </location>
</feature>
<dbReference type="InterPro" id="IPR011006">
    <property type="entry name" value="CheY-like_superfamily"/>
</dbReference>
<dbReference type="Proteomes" id="UP000323426">
    <property type="component" value="Unassembled WGS sequence"/>
</dbReference>
<evidence type="ECO:0000259" key="8">
    <source>
        <dbReference type="PROSITE" id="PS50110"/>
    </source>
</evidence>
<dbReference type="GO" id="GO:0032993">
    <property type="term" value="C:protein-DNA complex"/>
    <property type="evidence" value="ECO:0007669"/>
    <property type="project" value="TreeGrafter"/>
</dbReference>
<evidence type="ECO:0000256" key="5">
    <source>
        <dbReference type="ARBA" id="ARBA00023163"/>
    </source>
</evidence>
<dbReference type="InterPro" id="IPR039420">
    <property type="entry name" value="WalR-like"/>
</dbReference>
<proteinExistence type="predicted"/>
<name>A0A5M6D158_9BACT</name>
<evidence type="ECO:0000256" key="3">
    <source>
        <dbReference type="ARBA" id="ARBA00023015"/>
    </source>
</evidence>
<dbReference type="Pfam" id="PF00072">
    <property type="entry name" value="Response_reg"/>
    <property type="match status" value="1"/>
</dbReference>
<keyword evidence="1 6" id="KW-0597">Phosphoprotein</keyword>
<dbReference type="PROSITE" id="PS50110">
    <property type="entry name" value="RESPONSE_REGULATORY"/>
    <property type="match status" value="1"/>
</dbReference>
<dbReference type="GO" id="GO:0000976">
    <property type="term" value="F:transcription cis-regulatory region binding"/>
    <property type="evidence" value="ECO:0007669"/>
    <property type="project" value="TreeGrafter"/>
</dbReference>
<evidence type="ECO:0000256" key="7">
    <source>
        <dbReference type="PROSITE-ProRule" id="PRU01091"/>
    </source>
</evidence>
<dbReference type="Gene3D" id="6.10.250.690">
    <property type="match status" value="1"/>
</dbReference>
<sequence>MKILVIEDEPDMLDNIVSSLRKEQYVVEEAANYHEALDKIGAYDYDCILLDINLPGGNGLHLLADLKKNKKSDGVIIVSARNSLDDKVAGLELGADDYLAKPFHIAELHARVKSVLRRRIFEGSNLIQIQNLTLDPDKHQVWVNNQELTLNRKEYDILLYLVTNKGRLVSKTALAEHVWGDYIDEADNFEFIYSQIKNLRKKLKDHHAAVEIGAIYGIGYKLTSP</sequence>
<dbReference type="InterPro" id="IPR001867">
    <property type="entry name" value="OmpR/PhoB-type_DNA-bd"/>
</dbReference>
<dbReference type="PANTHER" id="PTHR48111">
    <property type="entry name" value="REGULATOR OF RPOS"/>
    <property type="match status" value="1"/>
</dbReference>
<protein>
    <submittedName>
        <fullName evidence="10">Response regulator transcription factor</fullName>
    </submittedName>
</protein>
<dbReference type="GO" id="GO:0005829">
    <property type="term" value="C:cytosol"/>
    <property type="evidence" value="ECO:0007669"/>
    <property type="project" value="TreeGrafter"/>
</dbReference>
<organism evidence="10 11">
    <name type="scientific">Adhaeribacter rhizoryzae</name>
    <dbReference type="NCBI Taxonomy" id="2607907"/>
    <lineage>
        <taxon>Bacteria</taxon>
        <taxon>Pseudomonadati</taxon>
        <taxon>Bacteroidota</taxon>
        <taxon>Cytophagia</taxon>
        <taxon>Cytophagales</taxon>
        <taxon>Hymenobacteraceae</taxon>
        <taxon>Adhaeribacter</taxon>
    </lineage>
</organism>
<dbReference type="AlphaFoldDB" id="A0A5M6D158"/>
<dbReference type="EMBL" id="VWSF01000023">
    <property type="protein sequence ID" value="KAA5541204.1"/>
    <property type="molecule type" value="Genomic_DNA"/>
</dbReference>
<evidence type="ECO:0000313" key="10">
    <source>
        <dbReference type="EMBL" id="KAA5541204.1"/>
    </source>
</evidence>
<dbReference type="InterPro" id="IPR036388">
    <property type="entry name" value="WH-like_DNA-bd_sf"/>
</dbReference>
<evidence type="ECO:0000256" key="1">
    <source>
        <dbReference type="ARBA" id="ARBA00022553"/>
    </source>
</evidence>
<keyword evidence="5" id="KW-0804">Transcription</keyword>
<accession>A0A5M6D158</accession>
<dbReference type="PROSITE" id="PS51755">
    <property type="entry name" value="OMPR_PHOB"/>
    <property type="match status" value="1"/>
</dbReference>
<evidence type="ECO:0000313" key="11">
    <source>
        <dbReference type="Proteomes" id="UP000323426"/>
    </source>
</evidence>
<dbReference type="Gene3D" id="1.10.10.10">
    <property type="entry name" value="Winged helix-like DNA-binding domain superfamily/Winged helix DNA-binding domain"/>
    <property type="match status" value="1"/>
</dbReference>
<dbReference type="GO" id="GO:0000156">
    <property type="term" value="F:phosphorelay response regulator activity"/>
    <property type="evidence" value="ECO:0007669"/>
    <property type="project" value="TreeGrafter"/>
</dbReference>
<dbReference type="Pfam" id="PF00486">
    <property type="entry name" value="Trans_reg_C"/>
    <property type="match status" value="1"/>
</dbReference>
<reference evidence="10 11" key="1">
    <citation type="submission" date="2019-09" db="EMBL/GenBank/DDBJ databases">
        <title>Genome sequence and assembly of Adhaeribacter sp.</title>
        <authorList>
            <person name="Chhetri G."/>
        </authorList>
    </citation>
    <scope>NUCLEOTIDE SEQUENCE [LARGE SCALE GENOMIC DNA]</scope>
    <source>
        <strain evidence="10 11">DK36</strain>
    </source>
</reference>
<evidence type="ECO:0000256" key="2">
    <source>
        <dbReference type="ARBA" id="ARBA00023012"/>
    </source>
</evidence>
<dbReference type="CDD" id="cd00383">
    <property type="entry name" value="trans_reg_C"/>
    <property type="match status" value="1"/>
</dbReference>
<dbReference type="GO" id="GO:0006355">
    <property type="term" value="P:regulation of DNA-templated transcription"/>
    <property type="evidence" value="ECO:0007669"/>
    <property type="project" value="InterPro"/>
</dbReference>
<keyword evidence="3" id="KW-0805">Transcription regulation</keyword>
<keyword evidence="11" id="KW-1185">Reference proteome</keyword>
<dbReference type="Gene3D" id="3.40.50.2300">
    <property type="match status" value="1"/>
</dbReference>
<feature type="modified residue" description="4-aspartylphosphate" evidence="6">
    <location>
        <position position="51"/>
    </location>
</feature>
<keyword evidence="2" id="KW-0902">Two-component regulatory system</keyword>
<evidence type="ECO:0000256" key="6">
    <source>
        <dbReference type="PROSITE-ProRule" id="PRU00169"/>
    </source>
</evidence>
<dbReference type="InterPro" id="IPR001789">
    <property type="entry name" value="Sig_transdc_resp-reg_receiver"/>
</dbReference>